<organism evidence="2 3">
    <name type="scientific">Pristionchus entomophagus</name>
    <dbReference type="NCBI Taxonomy" id="358040"/>
    <lineage>
        <taxon>Eukaryota</taxon>
        <taxon>Metazoa</taxon>
        <taxon>Ecdysozoa</taxon>
        <taxon>Nematoda</taxon>
        <taxon>Chromadorea</taxon>
        <taxon>Rhabditida</taxon>
        <taxon>Rhabditina</taxon>
        <taxon>Diplogasteromorpha</taxon>
        <taxon>Diplogasteroidea</taxon>
        <taxon>Neodiplogasteridae</taxon>
        <taxon>Pristionchus</taxon>
    </lineage>
</organism>
<gene>
    <name evidence="2" type="ORF">PENTCL1PPCAC_27098</name>
</gene>
<proteinExistence type="predicted"/>
<feature type="region of interest" description="Disordered" evidence="1">
    <location>
        <begin position="24"/>
        <end position="47"/>
    </location>
</feature>
<feature type="non-terminal residue" evidence="2">
    <location>
        <position position="248"/>
    </location>
</feature>
<feature type="region of interest" description="Disordered" evidence="1">
    <location>
        <begin position="62"/>
        <end position="83"/>
    </location>
</feature>
<keyword evidence="3" id="KW-1185">Reference proteome</keyword>
<name>A0AAV5UD79_9BILA</name>
<comment type="caution">
    <text evidence="2">The sequence shown here is derived from an EMBL/GenBank/DDBJ whole genome shotgun (WGS) entry which is preliminary data.</text>
</comment>
<dbReference type="AlphaFoldDB" id="A0AAV5UD79"/>
<accession>A0AAV5UD79</accession>
<reference evidence="2" key="1">
    <citation type="submission" date="2023-10" db="EMBL/GenBank/DDBJ databases">
        <title>Genome assembly of Pristionchus species.</title>
        <authorList>
            <person name="Yoshida K."/>
            <person name="Sommer R.J."/>
        </authorList>
    </citation>
    <scope>NUCLEOTIDE SEQUENCE</scope>
    <source>
        <strain evidence="2">RS0144</strain>
    </source>
</reference>
<evidence type="ECO:0000256" key="1">
    <source>
        <dbReference type="SAM" id="MobiDB-lite"/>
    </source>
</evidence>
<dbReference type="EMBL" id="BTSX01000006">
    <property type="protein sequence ID" value="GMT04924.1"/>
    <property type="molecule type" value="Genomic_DNA"/>
</dbReference>
<feature type="compositionally biased region" description="Basic residues" evidence="1">
    <location>
        <begin position="25"/>
        <end position="34"/>
    </location>
</feature>
<evidence type="ECO:0000313" key="2">
    <source>
        <dbReference type="EMBL" id="GMT04924.1"/>
    </source>
</evidence>
<protein>
    <submittedName>
        <fullName evidence="2">Uncharacterized protein</fullName>
    </submittedName>
</protein>
<dbReference type="Proteomes" id="UP001432027">
    <property type="component" value="Unassembled WGS sequence"/>
</dbReference>
<sequence length="248" mass="28212">MNTIAELMDLAEIPRMEDYADAPHLHTRSRNKNRVKNEFEDLEDIEEEEGERKLLFDRMLHSETSDDSNSSEQHDPNEPIAGTNTALAPRVVSPPSHLQMDATTRARVFGRKFIGPQEANVVSCHRCDAPMRICVRKLKYVDHVKEYPSYRCTRKGCQTFKSMRVVEQPHLERARRVTGNLKTTTEEKMGLTPPMLGLTPLNLVPSKSSYHVPMHNPYPSIPSQSWHTLAVSSTTHHPRMALLPPPSL</sequence>
<evidence type="ECO:0000313" key="3">
    <source>
        <dbReference type="Proteomes" id="UP001432027"/>
    </source>
</evidence>